<keyword evidence="2" id="KW-1185">Reference proteome</keyword>
<feature type="compositionally biased region" description="Low complexity" evidence="1">
    <location>
        <begin position="1"/>
        <end position="18"/>
    </location>
</feature>
<reference evidence="3" key="2">
    <citation type="submission" date="2025-08" db="UniProtKB">
        <authorList>
            <consortium name="RefSeq"/>
        </authorList>
    </citation>
    <scope>IDENTIFICATION</scope>
    <source>
        <tissue evidence="3">Etiolated seedlings</tissue>
    </source>
</reference>
<dbReference type="Pfam" id="PF05623">
    <property type="entry name" value="DUF789"/>
    <property type="match status" value="2"/>
</dbReference>
<dbReference type="PaxDb" id="3827-XP_004496045.1"/>
<evidence type="ECO:0000313" key="3">
    <source>
        <dbReference type="RefSeq" id="XP_027189760.1"/>
    </source>
</evidence>
<dbReference type="STRING" id="3827.A0A3Q7YF20"/>
<reference evidence="2" key="1">
    <citation type="journal article" date="2013" name="Nat. Biotechnol.">
        <title>Draft genome sequence of chickpea (Cicer arietinum) provides a resource for trait improvement.</title>
        <authorList>
            <person name="Varshney R.K."/>
            <person name="Song C."/>
            <person name="Saxena R.K."/>
            <person name="Azam S."/>
            <person name="Yu S."/>
            <person name="Sharpe A.G."/>
            <person name="Cannon S."/>
            <person name="Baek J."/>
            <person name="Rosen B.D."/>
            <person name="Tar'an B."/>
            <person name="Millan T."/>
            <person name="Zhang X."/>
            <person name="Ramsay L.D."/>
            <person name="Iwata A."/>
            <person name="Wang Y."/>
            <person name="Nelson W."/>
            <person name="Farmer A.D."/>
            <person name="Gaur P.M."/>
            <person name="Soderlund C."/>
            <person name="Penmetsa R.V."/>
            <person name="Xu C."/>
            <person name="Bharti A.K."/>
            <person name="He W."/>
            <person name="Winter P."/>
            <person name="Zhao S."/>
            <person name="Hane J.K."/>
            <person name="Carrasquilla-Garcia N."/>
            <person name="Condie J.A."/>
            <person name="Upadhyaya H.D."/>
            <person name="Luo M.C."/>
            <person name="Thudi M."/>
            <person name="Gowda C.L."/>
            <person name="Singh N.P."/>
            <person name="Lichtenzveig J."/>
            <person name="Gali K.K."/>
            <person name="Rubio J."/>
            <person name="Nadarajan N."/>
            <person name="Dolezel J."/>
            <person name="Bansal K.C."/>
            <person name="Xu X."/>
            <person name="Edwards D."/>
            <person name="Zhang G."/>
            <person name="Kahl G."/>
            <person name="Gil J."/>
            <person name="Singh K.B."/>
            <person name="Datta S.K."/>
            <person name="Jackson S.A."/>
            <person name="Wang J."/>
            <person name="Cook D.R."/>
        </authorList>
    </citation>
    <scope>NUCLEOTIDE SEQUENCE [LARGE SCALE GENOMIC DNA]</scope>
    <source>
        <strain evidence="2">cv. CDC Frontier</strain>
    </source>
</reference>
<feature type="compositionally biased region" description="Basic and acidic residues" evidence="1">
    <location>
        <begin position="38"/>
        <end position="47"/>
    </location>
</feature>
<dbReference type="PANTHER" id="PTHR31343:SF8">
    <property type="entry name" value="OS07G0246600 PROTEIN"/>
    <property type="match status" value="1"/>
</dbReference>
<proteinExistence type="predicted"/>
<evidence type="ECO:0000313" key="2">
    <source>
        <dbReference type="Proteomes" id="UP000087171"/>
    </source>
</evidence>
<dbReference type="OrthoDB" id="1716402at2759"/>
<accession>A0A3Q7YF20</accession>
<sequence>MSKSSTSSFSKNVGSNSNRFYKCPVSQNKKNKQQLHQKKAESAKQDSRIGSLSEPISRSPVSITNLNTLLSLFTPFVHVKFLSEGESEGSSSCESVKKAYFELEELWDYYKEWSAYGLEVPLTLFEDEAVMQYFVPSLSGIQLYVQHDHHQGFGKTDEESGDMPSKETTNKLVFQYFEFKRLFERQPLNDKVSTLAMEFPLLKKYRSCDILPCSWFSVAWYPIYRIPVGPSLKNSEASFITFHNLTTHFSSQNQPKLHEDEPLKIALPIFGLATYKVKRSILHLPKVSESQQMNSLVKGAEDWLKNLNIKMQHHDYMHFVNHV</sequence>
<dbReference type="AlphaFoldDB" id="A0A3Q7YF20"/>
<gene>
    <name evidence="3" type="primary">LOC101494892</name>
</gene>
<protein>
    <submittedName>
        <fullName evidence="3">Uncharacterized protein LOC101494892</fullName>
    </submittedName>
</protein>
<evidence type="ECO:0000256" key="1">
    <source>
        <dbReference type="SAM" id="MobiDB-lite"/>
    </source>
</evidence>
<dbReference type="PANTHER" id="PTHR31343">
    <property type="entry name" value="T15D22.8"/>
    <property type="match status" value="1"/>
</dbReference>
<dbReference type="Proteomes" id="UP000087171">
    <property type="component" value="Chromosome Ca4"/>
</dbReference>
<organism evidence="2 3">
    <name type="scientific">Cicer arietinum</name>
    <name type="common">Chickpea</name>
    <name type="synonym">Garbanzo</name>
    <dbReference type="NCBI Taxonomy" id="3827"/>
    <lineage>
        <taxon>Eukaryota</taxon>
        <taxon>Viridiplantae</taxon>
        <taxon>Streptophyta</taxon>
        <taxon>Embryophyta</taxon>
        <taxon>Tracheophyta</taxon>
        <taxon>Spermatophyta</taxon>
        <taxon>Magnoliopsida</taxon>
        <taxon>eudicotyledons</taxon>
        <taxon>Gunneridae</taxon>
        <taxon>Pentapetalae</taxon>
        <taxon>rosids</taxon>
        <taxon>fabids</taxon>
        <taxon>Fabales</taxon>
        <taxon>Fabaceae</taxon>
        <taxon>Papilionoideae</taxon>
        <taxon>50 kb inversion clade</taxon>
        <taxon>NPAAA clade</taxon>
        <taxon>Hologalegina</taxon>
        <taxon>IRL clade</taxon>
        <taxon>Cicereae</taxon>
        <taxon>Cicer</taxon>
    </lineage>
</organism>
<feature type="region of interest" description="Disordered" evidence="1">
    <location>
        <begin position="1"/>
        <end position="53"/>
    </location>
</feature>
<dbReference type="RefSeq" id="XP_027189760.1">
    <property type="nucleotide sequence ID" value="XM_027333959.1"/>
</dbReference>
<dbReference type="InterPro" id="IPR008507">
    <property type="entry name" value="DUF789"/>
</dbReference>
<name>A0A3Q7YF20_CICAR</name>